<feature type="region of interest" description="Disordered" evidence="1">
    <location>
        <begin position="534"/>
        <end position="616"/>
    </location>
</feature>
<feature type="transmembrane region" description="Helical" evidence="2">
    <location>
        <begin position="49"/>
        <end position="74"/>
    </location>
</feature>
<dbReference type="GO" id="GO:0044325">
    <property type="term" value="F:transmembrane transporter binding"/>
    <property type="evidence" value="ECO:0007669"/>
    <property type="project" value="InterPro"/>
</dbReference>
<feature type="compositionally biased region" description="Polar residues" evidence="1">
    <location>
        <begin position="553"/>
        <end position="562"/>
    </location>
</feature>
<feature type="compositionally biased region" description="Basic residues" evidence="1">
    <location>
        <begin position="543"/>
        <end position="552"/>
    </location>
</feature>
<dbReference type="PANTHER" id="PTHR28597:SF1">
    <property type="entry name" value="VOLTAGE-DEPENDENT CALCIUM CHANNEL BETA SUBUNIT-ASSOCIATED REGULATORY PROTEIN"/>
    <property type="match status" value="1"/>
</dbReference>
<evidence type="ECO:0000256" key="2">
    <source>
        <dbReference type="SAM" id="Phobius"/>
    </source>
</evidence>
<feature type="compositionally biased region" description="Basic and acidic residues" evidence="1">
    <location>
        <begin position="421"/>
        <end position="431"/>
    </location>
</feature>
<feature type="region of interest" description="Disordered" evidence="1">
    <location>
        <begin position="239"/>
        <end position="277"/>
    </location>
</feature>
<keyword evidence="2" id="KW-0812">Transmembrane</keyword>
<feature type="compositionally biased region" description="Basic and acidic residues" evidence="1">
    <location>
        <begin position="455"/>
        <end position="467"/>
    </location>
</feature>
<keyword evidence="2" id="KW-0472">Membrane</keyword>
<sequence length="683" mass="74232">MPLPCACLSPRESPCAGLPCTAGGSAPAPWLSLLCPQTVPGEVNTQDGYVLLLVLLSIFIGGTLVLLSGIMIICRRCCQTDRRHSRASDDPEKTNTTYLDDSQPPQGDYRDVETERFLSSSSSTGRRVSFNEAALFEQSKKTQEKGRRYTLTEGDFHHLKNARLTHLHVPPPALRIITIHECESSENSLAMSPRPPPPKPSLAIFQVSQGWALTAHAMCPSSALPGDTYNSTVDTSFAEASPSISSSSGESPSVSAPRTGAGGAGPGEPPPPPAQGTVLQFFTRLRRHASLEGASPYFKIKKWKIESNQRASSLDTRGSPKRRQFQRQRAASESMEQEDRDAHQTGIIQYIARTDDIAFRPMAGPFLPSPSSPPPSLGRLEPAEAGGGSVPEAPGTEQQTIYHDIWSLRASLELYASSEQSNDRDSVRSDGAESVCSAGGGVPGFPSSLEEAEGLDERPWARPRQESAEAEPGTRKLLQMDSGYASIEAPSRAGEDGRPKDQTASEKPRDALPRRDYSIDEKTDALFNAFVRHDPQFDDSPLRAKHRSRTHLRTQWQRSKQYSDPGVRYPPALERHRTPLRRGDSLNYPPDGRYHGTLPRIGSTEEAGEAGDGAAVPDADAKIQVIEEEPSELGPGCGPQPRGAELMDKIMGGLEDRLYGHLRKSRESPECLVAVASPDHSPV</sequence>
<feature type="compositionally biased region" description="Basic and acidic residues" evidence="1">
    <location>
        <begin position="84"/>
        <end position="93"/>
    </location>
</feature>
<feature type="region of interest" description="Disordered" evidence="1">
    <location>
        <begin position="308"/>
        <end position="342"/>
    </location>
</feature>
<feature type="compositionally biased region" description="Polar residues" evidence="1">
    <location>
        <begin position="94"/>
        <end position="105"/>
    </location>
</feature>
<feature type="region of interest" description="Disordered" evidence="1">
    <location>
        <begin position="361"/>
        <end position="396"/>
    </location>
</feature>
<feature type="compositionally biased region" description="Basic and acidic residues" evidence="1">
    <location>
        <begin position="493"/>
        <end position="519"/>
    </location>
</feature>
<name>A0A8C3RYH1_CHESE</name>
<protein>
    <submittedName>
        <fullName evidence="3">CACN subunit beta associated regulatory protein</fullName>
    </submittedName>
</protein>
<dbReference type="GO" id="GO:0030141">
    <property type="term" value="C:secretory granule"/>
    <property type="evidence" value="ECO:0007669"/>
    <property type="project" value="TreeGrafter"/>
</dbReference>
<evidence type="ECO:0000256" key="1">
    <source>
        <dbReference type="SAM" id="MobiDB-lite"/>
    </source>
</evidence>
<keyword evidence="4" id="KW-1185">Reference proteome</keyword>
<dbReference type="Ensembl" id="ENSCSRT00000005167.1">
    <property type="protein sequence ID" value="ENSCSRP00000005006.1"/>
    <property type="gene ID" value="ENSCSRG00000003727.1"/>
</dbReference>
<feature type="region of interest" description="Disordered" evidence="1">
    <location>
        <begin position="420"/>
        <end position="519"/>
    </location>
</feature>
<dbReference type="GO" id="GO:0005886">
    <property type="term" value="C:plasma membrane"/>
    <property type="evidence" value="ECO:0007669"/>
    <property type="project" value="TreeGrafter"/>
</dbReference>
<evidence type="ECO:0000313" key="3">
    <source>
        <dbReference type="Ensembl" id="ENSCSRP00000005006.1"/>
    </source>
</evidence>
<keyword evidence="2" id="KW-1133">Transmembrane helix</keyword>
<dbReference type="InterPro" id="IPR037658">
    <property type="entry name" value="CBARP"/>
</dbReference>
<proteinExistence type="predicted"/>
<evidence type="ECO:0000313" key="4">
    <source>
        <dbReference type="Proteomes" id="UP000694403"/>
    </source>
</evidence>
<feature type="compositionally biased region" description="Basic and acidic residues" evidence="1">
    <location>
        <begin position="573"/>
        <end position="584"/>
    </location>
</feature>
<accession>A0A8C3RYH1</accession>
<dbReference type="AlphaFoldDB" id="A0A8C3RYH1"/>
<feature type="region of interest" description="Disordered" evidence="1">
    <location>
        <begin position="84"/>
        <end position="110"/>
    </location>
</feature>
<feature type="compositionally biased region" description="Low complexity" evidence="1">
    <location>
        <begin position="239"/>
        <end position="257"/>
    </location>
</feature>
<reference evidence="3" key="2">
    <citation type="submission" date="2025-09" db="UniProtKB">
        <authorList>
            <consortium name="Ensembl"/>
        </authorList>
    </citation>
    <scope>IDENTIFICATION</scope>
</reference>
<dbReference type="GO" id="GO:0045955">
    <property type="term" value="P:negative regulation of calcium ion-dependent exocytosis"/>
    <property type="evidence" value="ECO:0007669"/>
    <property type="project" value="TreeGrafter"/>
</dbReference>
<dbReference type="PANTHER" id="PTHR28597">
    <property type="entry name" value="VOLTAGE-DEPENDENT CALCIUM CHANNEL BETA SUBUNIT-ASSOCIATED REGULATORY PROTEIN"/>
    <property type="match status" value="1"/>
</dbReference>
<reference evidence="3" key="1">
    <citation type="submission" date="2025-08" db="UniProtKB">
        <authorList>
            <consortium name="Ensembl"/>
        </authorList>
    </citation>
    <scope>IDENTIFICATION</scope>
</reference>
<organism evidence="3 4">
    <name type="scientific">Chelydra serpentina</name>
    <name type="common">Snapping turtle</name>
    <name type="synonym">Testudo serpentina</name>
    <dbReference type="NCBI Taxonomy" id="8475"/>
    <lineage>
        <taxon>Eukaryota</taxon>
        <taxon>Metazoa</taxon>
        <taxon>Chordata</taxon>
        <taxon>Craniata</taxon>
        <taxon>Vertebrata</taxon>
        <taxon>Euteleostomi</taxon>
        <taxon>Archelosauria</taxon>
        <taxon>Testudinata</taxon>
        <taxon>Testudines</taxon>
        <taxon>Cryptodira</taxon>
        <taxon>Durocryptodira</taxon>
        <taxon>Americhelydia</taxon>
        <taxon>Chelydroidea</taxon>
        <taxon>Chelydridae</taxon>
        <taxon>Chelydra</taxon>
    </lineage>
</organism>
<feature type="compositionally biased region" description="Pro residues" evidence="1">
    <location>
        <begin position="367"/>
        <end position="376"/>
    </location>
</feature>
<dbReference type="Proteomes" id="UP000694403">
    <property type="component" value="Unplaced"/>
</dbReference>